<dbReference type="GeneID" id="451259"/>
<dbReference type="Proteomes" id="UP000002277">
    <property type="component" value="Chromosome 11"/>
</dbReference>
<evidence type="ECO:0000313" key="3">
    <source>
        <dbReference type="Ensembl" id="ENSPTRP00000087674.1"/>
    </source>
</evidence>
<name>A0A2I3TEI6_PANTR</name>
<dbReference type="InParanoid" id="A0A2I3TEI6"/>
<dbReference type="Bgee" id="ENSPTRG00000049492">
    <property type="expression patterns" value="Expressed in Brodmann (1909) area 10 and 21 other cell types or tissues"/>
</dbReference>
<dbReference type="AlphaFoldDB" id="A0A2I3TEI6"/>
<dbReference type="PANTHER" id="PTHR14987">
    <property type="entry name" value="PROTEIN LBH-RELATED"/>
    <property type="match status" value="1"/>
</dbReference>
<gene>
    <name evidence="3" type="primary">LBHD1</name>
</gene>
<evidence type="ECO:0000256" key="1">
    <source>
        <dbReference type="SAM" id="MobiDB-lite"/>
    </source>
</evidence>
<feature type="domain" description="LBH" evidence="2">
    <location>
        <begin position="1"/>
        <end position="128"/>
    </location>
</feature>
<proteinExistence type="predicted"/>
<feature type="compositionally biased region" description="Polar residues" evidence="1">
    <location>
        <begin position="15"/>
        <end position="25"/>
    </location>
</feature>
<reference evidence="3 4" key="1">
    <citation type="journal article" date="2005" name="Nature">
        <title>Initial sequence of the chimpanzee genome and comparison with the human genome.</title>
        <authorList>
            <consortium name="Chimpanzee sequencing and analysis consortium"/>
        </authorList>
    </citation>
    <scope>NUCLEOTIDE SEQUENCE [LARGE SCALE GENOMIC DNA]</scope>
</reference>
<dbReference type="InterPro" id="IPR038990">
    <property type="entry name" value="LBH_dom"/>
</dbReference>
<dbReference type="GO" id="GO:0005634">
    <property type="term" value="C:nucleus"/>
    <property type="evidence" value="ECO:0000318"/>
    <property type="project" value="GO_Central"/>
</dbReference>
<protein>
    <submittedName>
        <fullName evidence="3">LBH domain containing 1</fullName>
    </submittedName>
</protein>
<dbReference type="CTD" id="79081"/>
<dbReference type="EMBL" id="AACZ04057285">
    <property type="status" value="NOT_ANNOTATED_CDS"/>
    <property type="molecule type" value="Genomic_DNA"/>
</dbReference>
<reference evidence="3" key="2">
    <citation type="submission" date="2025-08" db="UniProtKB">
        <authorList>
            <consortium name="Ensembl"/>
        </authorList>
    </citation>
    <scope>IDENTIFICATION</scope>
</reference>
<dbReference type="GO" id="GO:0045893">
    <property type="term" value="P:positive regulation of DNA-templated transcription"/>
    <property type="evidence" value="ECO:0000318"/>
    <property type="project" value="GO_Central"/>
</dbReference>
<keyword evidence="4" id="KW-1185">Reference proteome</keyword>
<organism evidence="3 4">
    <name type="scientific">Pan troglodytes</name>
    <name type="common">Chimpanzee</name>
    <dbReference type="NCBI Taxonomy" id="9598"/>
    <lineage>
        <taxon>Eukaryota</taxon>
        <taxon>Metazoa</taxon>
        <taxon>Chordata</taxon>
        <taxon>Craniata</taxon>
        <taxon>Vertebrata</taxon>
        <taxon>Euteleostomi</taxon>
        <taxon>Mammalia</taxon>
        <taxon>Eutheria</taxon>
        <taxon>Euarchontoglires</taxon>
        <taxon>Primates</taxon>
        <taxon>Haplorrhini</taxon>
        <taxon>Catarrhini</taxon>
        <taxon>Hominidae</taxon>
        <taxon>Pan</taxon>
    </lineage>
</organism>
<dbReference type="PANTHER" id="PTHR14987:SF1">
    <property type="entry name" value="LBH DOMAIN-CONTAINING PROTEIN 1"/>
    <property type="match status" value="1"/>
</dbReference>
<feature type="region of interest" description="Disordered" evidence="1">
    <location>
        <begin position="260"/>
        <end position="290"/>
    </location>
</feature>
<dbReference type="Ensembl" id="ENSPTRT00000093648.1">
    <property type="protein sequence ID" value="ENSPTRP00000087674.1"/>
    <property type="gene ID" value="ENSPTRG00000049492.1"/>
</dbReference>
<feature type="region of interest" description="Disordered" evidence="1">
    <location>
        <begin position="206"/>
        <end position="241"/>
    </location>
</feature>
<sequence length="290" mass="31706">MALVPGRSKEDGLWTRNSPGSSQHPESPRLPNPLWDRGKIGKVEGHQHIQVSTSSACVWQLAYPPVWPNLPAVPIQDFSQKSHLPSIVVESSEVNEESGDLHLPHEELLLLTDGEEEDAEAFFQDQSEEPGWAWSPQDPRSPLRTFNAGLSWGQDEDEEDACWILEDTACLEATNHCPFWDSTTGSRVCRSGFVEYSHLLPPNSFEGAEEEAVQTPAGVESGAASEAPGGRGCDRPRADHAAPPQEAVVQCTCQHYAVREEAQKTPPADPACPEREDSYGSGSPFKASQD</sequence>
<evidence type="ECO:0000313" key="4">
    <source>
        <dbReference type="Proteomes" id="UP000002277"/>
    </source>
</evidence>
<accession>A0A2I3TEI6</accession>
<dbReference type="InterPro" id="IPR042945">
    <property type="entry name" value="LBH_dom_prot"/>
</dbReference>
<dbReference type="RefSeq" id="XP_054518331.1">
    <property type="nucleotide sequence ID" value="XM_054662356.2"/>
</dbReference>
<dbReference type="FunCoup" id="A0A2I3TEI6">
    <property type="interactions" value="214"/>
</dbReference>
<feature type="region of interest" description="Disordered" evidence="1">
    <location>
        <begin position="1"/>
        <end position="37"/>
    </location>
</feature>
<evidence type="ECO:0000259" key="2">
    <source>
        <dbReference type="Pfam" id="PF15317"/>
    </source>
</evidence>
<dbReference type="GeneTree" id="ENSGT00400000022873"/>
<reference evidence="3" key="3">
    <citation type="submission" date="2025-09" db="UniProtKB">
        <authorList>
            <consortium name="Ensembl"/>
        </authorList>
    </citation>
    <scope>IDENTIFICATION</scope>
</reference>
<dbReference type="Pfam" id="PF15317">
    <property type="entry name" value="Lbh"/>
    <property type="match status" value="1"/>
</dbReference>